<gene>
    <name evidence="1" type="ordered locus">Huta_2593</name>
</gene>
<dbReference type="Proteomes" id="UP000002071">
    <property type="component" value="Chromosome"/>
</dbReference>
<accession>C7NPK0</accession>
<dbReference type="RefSeq" id="WP_015790317.1">
    <property type="nucleotide sequence ID" value="NC_013158.1"/>
</dbReference>
<dbReference type="EMBL" id="CP001687">
    <property type="protein sequence ID" value="ACV12755.1"/>
    <property type="molecule type" value="Genomic_DNA"/>
</dbReference>
<proteinExistence type="predicted"/>
<protein>
    <submittedName>
        <fullName evidence="1">Uncharacterized protein</fullName>
    </submittedName>
</protein>
<dbReference type="GeneID" id="8384898"/>
<reference evidence="1 2" key="1">
    <citation type="journal article" date="2009" name="Stand. Genomic Sci.">
        <title>Complete genome sequence of Halorhabdus utahensis type strain (AX-2).</title>
        <authorList>
            <person name="Anderson I."/>
            <person name="Tindall B.J."/>
            <person name="Pomrenke H."/>
            <person name="Goker M."/>
            <person name="Lapidus A."/>
            <person name="Nolan M."/>
            <person name="Copeland A."/>
            <person name="Glavina Del Rio T."/>
            <person name="Chen F."/>
            <person name="Tice H."/>
            <person name="Cheng J.F."/>
            <person name="Lucas S."/>
            <person name="Chertkov O."/>
            <person name="Bruce D."/>
            <person name="Brettin T."/>
            <person name="Detter J.C."/>
            <person name="Han C."/>
            <person name="Goodwin L."/>
            <person name="Land M."/>
            <person name="Hauser L."/>
            <person name="Chang Y.J."/>
            <person name="Jeffries C.D."/>
            <person name="Pitluck S."/>
            <person name="Pati A."/>
            <person name="Mavromatis K."/>
            <person name="Ivanova N."/>
            <person name="Ovchinnikova G."/>
            <person name="Chen A."/>
            <person name="Palaniappan K."/>
            <person name="Chain P."/>
            <person name="Rohde M."/>
            <person name="Bristow J."/>
            <person name="Eisen J.A."/>
            <person name="Markowitz V."/>
            <person name="Hugenholtz P."/>
            <person name="Kyrpides N.C."/>
            <person name="Klenk H.P."/>
        </authorList>
    </citation>
    <scope>NUCLEOTIDE SEQUENCE [LARGE SCALE GENOMIC DNA]</scope>
    <source>
        <strain evidence="2">DSM 12940 / JCM 11049 / AX-2</strain>
    </source>
</reference>
<dbReference type="AlphaFoldDB" id="C7NPK0"/>
<name>C7NPK0_HALUD</name>
<sequence length="80" mass="8916">MPTIDHCVVTAVDSRLVYGRVHEAAPGRDDGATRVCFRRSDNVLVREGEAISIEYRYERPGEDRLPTLLVDVTSVWSAVA</sequence>
<dbReference type="HOGENOM" id="CLU_2581335_0_0_2"/>
<organism evidence="1 2">
    <name type="scientific">Halorhabdus utahensis (strain DSM 12940 / JCM 11049 / AX-2)</name>
    <dbReference type="NCBI Taxonomy" id="519442"/>
    <lineage>
        <taxon>Archaea</taxon>
        <taxon>Methanobacteriati</taxon>
        <taxon>Methanobacteriota</taxon>
        <taxon>Stenosarchaea group</taxon>
        <taxon>Halobacteria</taxon>
        <taxon>Halobacteriales</taxon>
        <taxon>Haloarculaceae</taxon>
        <taxon>Halorhabdus</taxon>
    </lineage>
</organism>
<evidence type="ECO:0000313" key="1">
    <source>
        <dbReference type="EMBL" id="ACV12755.1"/>
    </source>
</evidence>
<dbReference type="KEGG" id="hut:Huta_2593"/>
<evidence type="ECO:0000313" key="2">
    <source>
        <dbReference type="Proteomes" id="UP000002071"/>
    </source>
</evidence>
<keyword evidence="2" id="KW-1185">Reference proteome</keyword>